<gene>
    <name evidence="5" type="ORF">VO63_27580</name>
</gene>
<evidence type="ECO:0000256" key="3">
    <source>
        <dbReference type="SAM" id="SignalP"/>
    </source>
</evidence>
<accession>A0A2P2GIH5</accession>
<keyword evidence="2" id="KW-1133">Transmembrane helix</keyword>
<organism evidence="5 6">
    <name type="scientific">Streptomyces showdoensis</name>
    <dbReference type="NCBI Taxonomy" id="68268"/>
    <lineage>
        <taxon>Bacteria</taxon>
        <taxon>Bacillati</taxon>
        <taxon>Actinomycetota</taxon>
        <taxon>Actinomycetes</taxon>
        <taxon>Kitasatosporales</taxon>
        <taxon>Streptomycetaceae</taxon>
        <taxon>Streptomyces</taxon>
    </lineage>
</organism>
<name>A0A2P2GIH5_STREW</name>
<evidence type="ECO:0000256" key="2">
    <source>
        <dbReference type="SAM" id="Phobius"/>
    </source>
</evidence>
<protein>
    <submittedName>
        <fullName evidence="5">Lipoprotein</fullName>
    </submittedName>
</protein>
<dbReference type="AlphaFoldDB" id="A0A2P2GIH5"/>
<feature type="region of interest" description="Disordered" evidence="1">
    <location>
        <begin position="41"/>
        <end position="74"/>
    </location>
</feature>
<reference evidence="5 6" key="1">
    <citation type="submission" date="2015-05" db="EMBL/GenBank/DDBJ databases">
        <title>Draft Genome assembly of Streptomyces showdoensis.</title>
        <authorList>
            <person name="Thapa K.K."/>
            <person name="Metsa-Ketela M."/>
        </authorList>
    </citation>
    <scope>NUCLEOTIDE SEQUENCE [LARGE SCALE GENOMIC DNA]</scope>
    <source>
        <strain evidence="5 6">ATCC 15227</strain>
    </source>
</reference>
<proteinExistence type="predicted"/>
<dbReference type="OrthoDB" id="186919at2"/>
<feature type="region of interest" description="Disordered" evidence="1">
    <location>
        <begin position="295"/>
        <end position="353"/>
    </location>
</feature>
<feature type="domain" description="DUF4349" evidence="4">
    <location>
        <begin position="75"/>
        <end position="284"/>
    </location>
</feature>
<keyword evidence="2" id="KW-0472">Membrane</keyword>
<evidence type="ECO:0000313" key="6">
    <source>
        <dbReference type="Proteomes" id="UP000265325"/>
    </source>
</evidence>
<dbReference type="Proteomes" id="UP000265325">
    <property type="component" value="Unassembled WGS sequence"/>
</dbReference>
<feature type="chain" id="PRO_5039450025" evidence="3">
    <location>
        <begin position="24"/>
        <end position="353"/>
    </location>
</feature>
<feature type="signal peptide" evidence="3">
    <location>
        <begin position="1"/>
        <end position="23"/>
    </location>
</feature>
<dbReference type="InterPro" id="IPR025645">
    <property type="entry name" value="DUF4349"/>
</dbReference>
<evidence type="ECO:0000256" key="1">
    <source>
        <dbReference type="SAM" id="MobiDB-lite"/>
    </source>
</evidence>
<dbReference type="Pfam" id="PF14257">
    <property type="entry name" value="DUF4349"/>
    <property type="match status" value="1"/>
</dbReference>
<evidence type="ECO:0000313" key="5">
    <source>
        <dbReference type="EMBL" id="KKZ70659.1"/>
    </source>
</evidence>
<keyword evidence="2" id="KW-0812">Transmembrane</keyword>
<sequence>MRGSRRAVAAVLLAGGLFLTGCAGSGGSDTMAADAKSDAGADKPAYAASGPAGANGSEKAPDAKPGTRAPVQAPQHVIRTAEIYVEVEDATKALATARRVTAGAGGHVENETTERMDESHVNSRVVLRVPQERYDSVLAELAGTGKLLSRKADAKDVTGQVVDVESRIATQRASVARVRALMEKATRLGDVVTLEGELSRRQADLESLLAQQAALKDSTTLATITLQLSEPESATAEDEDRPGFLEALGGGWDALVGAIAWTLVVLAALAPWLALLVLGYAVWRWVVRPRLPRRTRRPEPEARPWTAGVERLATGVPVPAARADEPAEASGEESGEESGEAPVDGSRAGGNAP</sequence>
<feature type="transmembrane region" description="Helical" evidence="2">
    <location>
        <begin position="258"/>
        <end position="287"/>
    </location>
</feature>
<dbReference type="PROSITE" id="PS51257">
    <property type="entry name" value="PROKAR_LIPOPROTEIN"/>
    <property type="match status" value="1"/>
</dbReference>
<dbReference type="RefSeq" id="WP_046910740.1">
    <property type="nucleotide sequence ID" value="NZ_BAAAXG010000028.1"/>
</dbReference>
<keyword evidence="5" id="KW-0449">Lipoprotein</keyword>
<keyword evidence="3" id="KW-0732">Signal</keyword>
<keyword evidence="6" id="KW-1185">Reference proteome</keyword>
<dbReference type="EMBL" id="LAQS01000052">
    <property type="protein sequence ID" value="KKZ70659.1"/>
    <property type="molecule type" value="Genomic_DNA"/>
</dbReference>
<evidence type="ECO:0000259" key="4">
    <source>
        <dbReference type="Pfam" id="PF14257"/>
    </source>
</evidence>
<feature type="compositionally biased region" description="Acidic residues" evidence="1">
    <location>
        <begin position="326"/>
        <end position="339"/>
    </location>
</feature>
<comment type="caution">
    <text evidence="5">The sequence shown here is derived from an EMBL/GenBank/DDBJ whole genome shotgun (WGS) entry which is preliminary data.</text>
</comment>